<dbReference type="SUPFAM" id="SSF48264">
    <property type="entry name" value="Cytochrome P450"/>
    <property type="match status" value="1"/>
</dbReference>
<evidence type="ECO:0000256" key="1">
    <source>
        <dbReference type="ARBA" id="ARBA00001971"/>
    </source>
</evidence>
<keyword evidence="15" id="KW-1185">Reference proteome</keyword>
<comment type="caution">
    <text evidence="14">The sequence shown here is derived from an EMBL/GenBank/DDBJ whole genome shotgun (WGS) entry which is preliminary data.</text>
</comment>
<evidence type="ECO:0000256" key="11">
    <source>
        <dbReference type="ARBA" id="ARBA00023033"/>
    </source>
</evidence>
<dbReference type="InterPro" id="IPR036396">
    <property type="entry name" value="Cyt_P450_sf"/>
</dbReference>
<dbReference type="PANTHER" id="PTHR46300">
    <property type="entry name" value="P450, PUTATIVE (EUROFUNG)-RELATED-RELATED"/>
    <property type="match status" value="1"/>
</dbReference>
<dbReference type="GO" id="GO:0016705">
    <property type="term" value="F:oxidoreductase activity, acting on paired donors, with incorporation or reduction of molecular oxygen"/>
    <property type="evidence" value="ECO:0007669"/>
    <property type="project" value="InterPro"/>
</dbReference>
<evidence type="ECO:0000256" key="2">
    <source>
        <dbReference type="ARBA" id="ARBA00004167"/>
    </source>
</evidence>
<comment type="similarity">
    <text evidence="4">Belongs to the cytochrome P450 family.</text>
</comment>
<keyword evidence="6" id="KW-0812">Transmembrane</keyword>
<dbReference type="InterPro" id="IPR050364">
    <property type="entry name" value="Cytochrome_P450_fung"/>
</dbReference>
<accession>A0A9P3GLL5</accession>
<dbReference type="EMBL" id="BPQB01000060">
    <property type="protein sequence ID" value="GJE96494.1"/>
    <property type="molecule type" value="Genomic_DNA"/>
</dbReference>
<evidence type="ECO:0000256" key="8">
    <source>
        <dbReference type="ARBA" id="ARBA00022989"/>
    </source>
</evidence>
<feature type="signal peptide" evidence="13">
    <location>
        <begin position="1"/>
        <end position="27"/>
    </location>
</feature>
<comment type="cofactor">
    <cofactor evidence="1">
        <name>heme</name>
        <dbReference type="ChEBI" id="CHEBI:30413"/>
    </cofactor>
</comment>
<feature type="chain" id="PRO_5040443693" evidence="13">
    <location>
        <begin position="28"/>
        <end position="397"/>
    </location>
</feature>
<dbReference type="InterPro" id="IPR002401">
    <property type="entry name" value="Cyt_P450_E_grp-I"/>
</dbReference>
<evidence type="ECO:0000256" key="5">
    <source>
        <dbReference type="ARBA" id="ARBA00022617"/>
    </source>
</evidence>
<keyword evidence="8" id="KW-1133">Transmembrane helix</keyword>
<evidence type="ECO:0000256" key="10">
    <source>
        <dbReference type="ARBA" id="ARBA00023004"/>
    </source>
</evidence>
<keyword evidence="12" id="KW-0472">Membrane</keyword>
<evidence type="ECO:0000313" key="14">
    <source>
        <dbReference type="EMBL" id="GJE96494.1"/>
    </source>
</evidence>
<dbReference type="Gene3D" id="1.10.630.10">
    <property type="entry name" value="Cytochrome P450"/>
    <property type="match status" value="1"/>
</dbReference>
<name>A0A9P3GLL5_9APHY</name>
<dbReference type="PANTHER" id="PTHR46300:SF7">
    <property type="entry name" value="P450, PUTATIVE (EUROFUNG)-RELATED"/>
    <property type="match status" value="1"/>
</dbReference>
<keyword evidence="11" id="KW-0503">Monooxygenase</keyword>
<dbReference type="PRINTS" id="PR00463">
    <property type="entry name" value="EP450I"/>
</dbReference>
<evidence type="ECO:0000256" key="4">
    <source>
        <dbReference type="ARBA" id="ARBA00010617"/>
    </source>
</evidence>
<evidence type="ECO:0000256" key="7">
    <source>
        <dbReference type="ARBA" id="ARBA00022723"/>
    </source>
</evidence>
<reference evidence="14 15" key="1">
    <citation type="submission" date="2021-08" db="EMBL/GenBank/DDBJ databases">
        <title>Draft Genome Sequence of Phanerochaete sordida strain YK-624.</title>
        <authorList>
            <person name="Mori T."/>
            <person name="Dohra H."/>
            <person name="Suzuki T."/>
            <person name="Kawagishi H."/>
            <person name="Hirai H."/>
        </authorList>
    </citation>
    <scope>NUCLEOTIDE SEQUENCE [LARGE SCALE GENOMIC DNA]</scope>
    <source>
        <strain evidence="14 15">YK-624</strain>
    </source>
</reference>
<evidence type="ECO:0000256" key="9">
    <source>
        <dbReference type="ARBA" id="ARBA00023002"/>
    </source>
</evidence>
<sequence length="397" mass="45009">MGPHTMSTGEVLAVLLIVFTVSSVAFARRRSQHRYPPGPKGLPIIGNVFDVPTRNGWLVFSEWSRRYGSDVVHIEALGKHIVVLNTMKAAKALFEERPSIYSDKDQSVMFLELCGWWRAWVMLPYGDNWRMHRKLFHQSFRPQSVSQFRPRQIVAQRKLLQLMLDKPEGFSENLRFAIGSSILNAVFAFEATPGDRRIKLVEDAAQTAQHVLHAGVFLVDIFPILKYLPTWFPGAAFKRRAAGYKELVDKMFEAPYYEYKTAFKKGTAQPCFTGKLLSDADGEDTPQRDDLFMNLAGTGYAAGTDTTYTVMMVFVLAMLLHPEAASAAQEELDRVVGKDRLPEFADHDSLPQVVAVLREVLRWHPPLPLATPHRAMSEDHYEGCYIPKGVEIRRNPK</sequence>
<dbReference type="InterPro" id="IPR001128">
    <property type="entry name" value="Cyt_P450"/>
</dbReference>
<dbReference type="GO" id="GO:0005506">
    <property type="term" value="F:iron ion binding"/>
    <property type="evidence" value="ECO:0007669"/>
    <property type="project" value="InterPro"/>
</dbReference>
<proteinExistence type="inferred from homology"/>
<comment type="subcellular location">
    <subcellularLocation>
        <location evidence="2">Membrane</location>
        <topology evidence="2">Single-pass membrane protein</topology>
    </subcellularLocation>
</comment>
<evidence type="ECO:0000256" key="6">
    <source>
        <dbReference type="ARBA" id="ARBA00022692"/>
    </source>
</evidence>
<keyword evidence="10" id="KW-0408">Iron</keyword>
<evidence type="ECO:0000256" key="3">
    <source>
        <dbReference type="ARBA" id="ARBA00005179"/>
    </source>
</evidence>
<keyword evidence="7" id="KW-0479">Metal-binding</keyword>
<comment type="pathway">
    <text evidence="3">Secondary metabolite biosynthesis.</text>
</comment>
<evidence type="ECO:0000256" key="12">
    <source>
        <dbReference type="ARBA" id="ARBA00023136"/>
    </source>
</evidence>
<evidence type="ECO:0000313" key="15">
    <source>
        <dbReference type="Proteomes" id="UP000703269"/>
    </source>
</evidence>
<dbReference type="Proteomes" id="UP000703269">
    <property type="component" value="Unassembled WGS sequence"/>
</dbReference>
<organism evidence="14 15">
    <name type="scientific">Phanerochaete sordida</name>
    <dbReference type="NCBI Taxonomy" id="48140"/>
    <lineage>
        <taxon>Eukaryota</taxon>
        <taxon>Fungi</taxon>
        <taxon>Dikarya</taxon>
        <taxon>Basidiomycota</taxon>
        <taxon>Agaricomycotina</taxon>
        <taxon>Agaricomycetes</taxon>
        <taxon>Polyporales</taxon>
        <taxon>Phanerochaetaceae</taxon>
        <taxon>Phanerochaete</taxon>
    </lineage>
</organism>
<dbReference type="AlphaFoldDB" id="A0A9P3GLL5"/>
<evidence type="ECO:0000256" key="13">
    <source>
        <dbReference type="SAM" id="SignalP"/>
    </source>
</evidence>
<gene>
    <name evidence="14" type="ORF">PsYK624_126910</name>
</gene>
<keyword evidence="9" id="KW-0560">Oxidoreductase</keyword>
<protein>
    <submittedName>
        <fullName evidence="14">Cytochrome P450</fullName>
    </submittedName>
</protein>
<keyword evidence="13" id="KW-0732">Signal</keyword>
<dbReference type="GO" id="GO:0016020">
    <property type="term" value="C:membrane"/>
    <property type="evidence" value="ECO:0007669"/>
    <property type="project" value="UniProtKB-SubCell"/>
</dbReference>
<dbReference type="GO" id="GO:0004497">
    <property type="term" value="F:monooxygenase activity"/>
    <property type="evidence" value="ECO:0007669"/>
    <property type="project" value="UniProtKB-KW"/>
</dbReference>
<dbReference type="Pfam" id="PF00067">
    <property type="entry name" value="p450"/>
    <property type="match status" value="1"/>
</dbReference>
<keyword evidence="5" id="KW-0349">Heme</keyword>
<dbReference type="OrthoDB" id="2802867at2759"/>
<dbReference type="GO" id="GO:0020037">
    <property type="term" value="F:heme binding"/>
    <property type="evidence" value="ECO:0007669"/>
    <property type="project" value="InterPro"/>
</dbReference>